<comment type="caution">
    <text evidence="1">The sequence shown here is derived from an EMBL/GenBank/DDBJ whole genome shotgun (WGS) entry which is preliminary data.</text>
</comment>
<evidence type="ECO:0008006" key="3">
    <source>
        <dbReference type="Google" id="ProtNLM"/>
    </source>
</evidence>
<protein>
    <recommendedName>
        <fullName evidence="3">Transcriptional regulator</fullName>
    </recommendedName>
</protein>
<gene>
    <name evidence="1" type="ORF">CUU66_16545</name>
</gene>
<dbReference type="OrthoDB" id="2884594at2"/>
<accession>A0A2N5M3C5</accession>
<evidence type="ECO:0000313" key="2">
    <source>
        <dbReference type="Proteomes" id="UP000234748"/>
    </source>
</evidence>
<keyword evidence="2" id="KW-1185">Reference proteome</keyword>
<dbReference type="AlphaFoldDB" id="A0A2N5M3C5"/>
<dbReference type="RefSeq" id="WP_101644152.1">
    <property type="nucleotide sequence ID" value="NZ_PGUY01000051.1"/>
</dbReference>
<sequence length="72" mass="8260">MEKEILFQLIESMIISSSKKPKYMSISTVKVADLLERSLSEIEKGLGELVQEGRLRTSKLEKPPYNTIYMLP</sequence>
<reference evidence="1 2" key="1">
    <citation type="submission" date="2017-11" db="EMBL/GenBank/DDBJ databases">
        <title>Comparitive Functional Genomics of Dry Heat Resistant strains isolated from the Viking Spacecraft.</title>
        <authorList>
            <person name="Seuylemezian A."/>
            <person name="Cooper K."/>
            <person name="Vaishampayan P."/>
        </authorList>
    </citation>
    <scope>NUCLEOTIDE SEQUENCE [LARGE SCALE GENOMIC DNA]</scope>
    <source>
        <strain evidence="1 2">V1-29</strain>
    </source>
</reference>
<proteinExistence type="predicted"/>
<evidence type="ECO:0000313" key="1">
    <source>
        <dbReference type="EMBL" id="PLT28825.1"/>
    </source>
</evidence>
<name>A0A2N5M3C5_9BACI</name>
<dbReference type="EMBL" id="PGUY01000051">
    <property type="protein sequence ID" value="PLT28825.1"/>
    <property type="molecule type" value="Genomic_DNA"/>
</dbReference>
<dbReference type="Proteomes" id="UP000234748">
    <property type="component" value="Unassembled WGS sequence"/>
</dbReference>
<organism evidence="1 2">
    <name type="scientific">Peribacillus deserti</name>
    <dbReference type="NCBI Taxonomy" id="673318"/>
    <lineage>
        <taxon>Bacteria</taxon>
        <taxon>Bacillati</taxon>
        <taxon>Bacillota</taxon>
        <taxon>Bacilli</taxon>
        <taxon>Bacillales</taxon>
        <taxon>Bacillaceae</taxon>
        <taxon>Peribacillus</taxon>
    </lineage>
</organism>